<evidence type="ECO:0000313" key="1">
    <source>
        <dbReference type="EMBL" id="KAI0027235.1"/>
    </source>
</evidence>
<gene>
    <name evidence="1" type="ORF">K488DRAFT_91097</name>
</gene>
<comment type="caution">
    <text evidence="1">The sequence shown here is derived from an EMBL/GenBank/DDBJ whole genome shotgun (WGS) entry which is preliminary data.</text>
</comment>
<proteinExistence type="predicted"/>
<reference evidence="1" key="2">
    <citation type="journal article" date="2022" name="New Phytol.">
        <title>Evolutionary transition to the ectomycorrhizal habit in the genomes of a hyperdiverse lineage of mushroom-forming fungi.</title>
        <authorList>
            <person name="Looney B."/>
            <person name="Miyauchi S."/>
            <person name="Morin E."/>
            <person name="Drula E."/>
            <person name="Courty P.E."/>
            <person name="Kohler A."/>
            <person name="Kuo A."/>
            <person name="LaButti K."/>
            <person name="Pangilinan J."/>
            <person name="Lipzen A."/>
            <person name="Riley R."/>
            <person name="Andreopoulos W."/>
            <person name="He G."/>
            <person name="Johnson J."/>
            <person name="Nolan M."/>
            <person name="Tritt A."/>
            <person name="Barry K.W."/>
            <person name="Grigoriev I.V."/>
            <person name="Nagy L.G."/>
            <person name="Hibbett D."/>
            <person name="Henrissat B."/>
            <person name="Matheny P.B."/>
            <person name="Labbe J."/>
            <person name="Martin F.M."/>
        </authorList>
    </citation>
    <scope>NUCLEOTIDE SEQUENCE</scope>
    <source>
        <strain evidence="1">EC-137</strain>
    </source>
</reference>
<organism evidence="1 2">
    <name type="scientific">Vararia minispora EC-137</name>
    <dbReference type="NCBI Taxonomy" id="1314806"/>
    <lineage>
        <taxon>Eukaryota</taxon>
        <taxon>Fungi</taxon>
        <taxon>Dikarya</taxon>
        <taxon>Basidiomycota</taxon>
        <taxon>Agaricomycotina</taxon>
        <taxon>Agaricomycetes</taxon>
        <taxon>Russulales</taxon>
        <taxon>Lachnocladiaceae</taxon>
        <taxon>Vararia</taxon>
    </lineage>
</organism>
<name>A0ACB8Q6V5_9AGAM</name>
<accession>A0ACB8Q6V5</accession>
<sequence length="223" mass="23391">MQSPFPKLGLGLFPSRPITPMADSTNTTDIPGTPSPISSALHSPFSKLSFFPSSRPPTPSINDCAAHAGITTAPAAFSTLMGALRAYGRVAATLGSLAPRERAPQLAAAREMARAALEGFVSACEEEAGCAEDGSHEDARAEGRRQGTLLFDTGEDSESVVLAPRASRRSSCFILCEEVDVAEYARGLVGGDGSPLVVRRKETVVEDLEPYLLQCLAEVGVVA</sequence>
<reference evidence="1" key="1">
    <citation type="submission" date="2021-02" db="EMBL/GenBank/DDBJ databases">
        <authorList>
            <consortium name="DOE Joint Genome Institute"/>
            <person name="Ahrendt S."/>
            <person name="Looney B.P."/>
            <person name="Miyauchi S."/>
            <person name="Morin E."/>
            <person name="Drula E."/>
            <person name="Courty P.E."/>
            <person name="Chicoki N."/>
            <person name="Fauchery L."/>
            <person name="Kohler A."/>
            <person name="Kuo A."/>
            <person name="Labutti K."/>
            <person name="Pangilinan J."/>
            <person name="Lipzen A."/>
            <person name="Riley R."/>
            <person name="Andreopoulos W."/>
            <person name="He G."/>
            <person name="Johnson J."/>
            <person name="Barry K.W."/>
            <person name="Grigoriev I.V."/>
            <person name="Nagy L."/>
            <person name="Hibbett D."/>
            <person name="Henrissat B."/>
            <person name="Matheny P.B."/>
            <person name="Labbe J."/>
            <person name="Martin F."/>
        </authorList>
    </citation>
    <scope>NUCLEOTIDE SEQUENCE</scope>
    <source>
        <strain evidence="1">EC-137</strain>
    </source>
</reference>
<evidence type="ECO:0000313" key="2">
    <source>
        <dbReference type="Proteomes" id="UP000814128"/>
    </source>
</evidence>
<dbReference type="EMBL" id="MU273954">
    <property type="protein sequence ID" value="KAI0027235.1"/>
    <property type="molecule type" value="Genomic_DNA"/>
</dbReference>
<dbReference type="Proteomes" id="UP000814128">
    <property type="component" value="Unassembled WGS sequence"/>
</dbReference>
<protein>
    <submittedName>
        <fullName evidence="1">Uncharacterized protein</fullName>
    </submittedName>
</protein>
<keyword evidence="2" id="KW-1185">Reference proteome</keyword>